<dbReference type="Gene3D" id="3.30.2010.10">
    <property type="entry name" value="Metalloproteases ('zincins'), catalytic domain"/>
    <property type="match status" value="1"/>
</dbReference>
<feature type="domain" description="Peptidase M48" evidence="8">
    <location>
        <begin position="82"/>
        <end position="253"/>
    </location>
</feature>
<keyword evidence="7" id="KW-0812">Transmembrane</keyword>
<organism evidence="9 10">
    <name type="scientific">Gomphosphaeria aponina SAG 52.96 = DSM 107014</name>
    <dbReference type="NCBI Taxonomy" id="1521640"/>
    <lineage>
        <taxon>Bacteria</taxon>
        <taxon>Bacillati</taxon>
        <taxon>Cyanobacteriota</taxon>
        <taxon>Cyanophyceae</taxon>
        <taxon>Oscillatoriophycideae</taxon>
        <taxon>Chroococcales</taxon>
        <taxon>Gomphosphaeriaceae</taxon>
        <taxon>Gomphosphaeria</taxon>
    </lineage>
</organism>
<dbReference type="GO" id="GO:0016020">
    <property type="term" value="C:membrane"/>
    <property type="evidence" value="ECO:0007669"/>
    <property type="project" value="TreeGrafter"/>
</dbReference>
<dbReference type="GO" id="GO:0004222">
    <property type="term" value="F:metalloendopeptidase activity"/>
    <property type="evidence" value="ECO:0007669"/>
    <property type="project" value="InterPro"/>
</dbReference>
<feature type="transmembrane region" description="Helical" evidence="7">
    <location>
        <begin position="12"/>
        <end position="33"/>
    </location>
</feature>
<dbReference type="GO" id="GO:0046872">
    <property type="term" value="F:metal ion binding"/>
    <property type="evidence" value="ECO:0007669"/>
    <property type="project" value="UniProtKB-KW"/>
</dbReference>
<evidence type="ECO:0000256" key="4">
    <source>
        <dbReference type="ARBA" id="ARBA00022833"/>
    </source>
</evidence>
<evidence type="ECO:0000256" key="2">
    <source>
        <dbReference type="ARBA" id="ARBA00022723"/>
    </source>
</evidence>
<keyword evidence="7" id="KW-1133">Transmembrane helix</keyword>
<dbReference type="EMBL" id="JADQBC010000029">
    <property type="protein sequence ID" value="MBR8827390.1"/>
    <property type="molecule type" value="Genomic_DNA"/>
</dbReference>
<comment type="caution">
    <text evidence="9">The sequence shown here is derived from an EMBL/GenBank/DDBJ whole genome shotgun (WGS) entry which is preliminary data.</text>
</comment>
<dbReference type="PANTHER" id="PTHR22726:SF1">
    <property type="entry name" value="METALLOENDOPEPTIDASE OMA1, MITOCHONDRIAL"/>
    <property type="match status" value="1"/>
</dbReference>
<evidence type="ECO:0000313" key="9">
    <source>
        <dbReference type="EMBL" id="MBR8827390.1"/>
    </source>
</evidence>
<gene>
    <name evidence="9" type="ORF">DSM107014_05705</name>
</gene>
<evidence type="ECO:0000313" key="10">
    <source>
        <dbReference type="Proteomes" id="UP000767446"/>
    </source>
</evidence>
<dbReference type="PANTHER" id="PTHR22726">
    <property type="entry name" value="METALLOENDOPEPTIDASE OMA1"/>
    <property type="match status" value="1"/>
</dbReference>
<sequence>MFKQLFSRRRWLYGLLGVVTALFLHLGNLSPIYSFSWEELILRGVQILQLSHISDEQEVGLGEQINQQLLSEGEVQLADDPQINAYLKEIGQKLAQNSDRPELPYTFQVVDDESINAFATMGGFVYIHTGLMVAAANEAELASVVAHEIGHLVARHSLKQMRQRALAEGLLSAAGLDEKIAVQIGVELALHLPHSRGAELEADQLGLANLRQAGYAPLAMVTFMEKLQQQGGSAPTLLSTHPATSDRIVALQEQIDPNTAYLGQGLNEQAYKNHIRPLL</sequence>
<evidence type="ECO:0000256" key="5">
    <source>
        <dbReference type="ARBA" id="ARBA00023049"/>
    </source>
</evidence>
<dbReference type="AlphaFoldDB" id="A0A941GPX2"/>
<evidence type="ECO:0000256" key="3">
    <source>
        <dbReference type="ARBA" id="ARBA00022801"/>
    </source>
</evidence>
<dbReference type="Proteomes" id="UP000767446">
    <property type="component" value="Unassembled WGS sequence"/>
</dbReference>
<dbReference type="EC" id="3.4.24.-" evidence="9"/>
<proteinExistence type="inferred from homology"/>
<evidence type="ECO:0000256" key="6">
    <source>
        <dbReference type="RuleBase" id="RU003983"/>
    </source>
</evidence>
<dbReference type="CDD" id="cd07333">
    <property type="entry name" value="M48C_bepA_like"/>
    <property type="match status" value="1"/>
</dbReference>
<name>A0A941GPX2_9CHRO</name>
<keyword evidence="1 6" id="KW-0645">Protease</keyword>
<evidence type="ECO:0000256" key="7">
    <source>
        <dbReference type="SAM" id="Phobius"/>
    </source>
</evidence>
<keyword evidence="7" id="KW-0472">Membrane</keyword>
<keyword evidence="2" id="KW-0479">Metal-binding</keyword>
<comment type="cofactor">
    <cofactor evidence="6">
        <name>Zn(2+)</name>
        <dbReference type="ChEBI" id="CHEBI:29105"/>
    </cofactor>
    <text evidence="6">Binds 1 zinc ion per subunit.</text>
</comment>
<comment type="similarity">
    <text evidence="6">Belongs to the peptidase M48 family.</text>
</comment>
<reference evidence="9" key="1">
    <citation type="submission" date="2021-02" db="EMBL/GenBank/DDBJ databases">
        <title>Metagenome analyses of Stigonema ocellatum DSM 106950, Chlorogloea purpurea SAG 13.99 and Gomphosphaeria aponina DSM 107014.</title>
        <authorList>
            <person name="Marter P."/>
            <person name="Huang S."/>
        </authorList>
    </citation>
    <scope>NUCLEOTIDE SEQUENCE</scope>
    <source>
        <strain evidence="9">JP213</strain>
    </source>
</reference>
<keyword evidence="5 6" id="KW-0482">Metalloprotease</keyword>
<evidence type="ECO:0000256" key="1">
    <source>
        <dbReference type="ARBA" id="ARBA00022670"/>
    </source>
</evidence>
<evidence type="ECO:0000259" key="8">
    <source>
        <dbReference type="Pfam" id="PF01435"/>
    </source>
</evidence>
<dbReference type="InterPro" id="IPR001915">
    <property type="entry name" value="Peptidase_M48"/>
</dbReference>
<keyword evidence="3 6" id="KW-0378">Hydrolase</keyword>
<protein>
    <submittedName>
        <fullName evidence="9">M48 family metalloprotease</fullName>
        <ecNumber evidence="9">3.4.24.-</ecNumber>
    </submittedName>
</protein>
<dbReference type="InterPro" id="IPR051156">
    <property type="entry name" value="Mito/Outer_Membr_Metalloprot"/>
</dbReference>
<dbReference type="Pfam" id="PF01435">
    <property type="entry name" value="Peptidase_M48"/>
    <property type="match status" value="1"/>
</dbReference>
<dbReference type="GO" id="GO:0051603">
    <property type="term" value="P:proteolysis involved in protein catabolic process"/>
    <property type="evidence" value="ECO:0007669"/>
    <property type="project" value="TreeGrafter"/>
</dbReference>
<keyword evidence="4 6" id="KW-0862">Zinc</keyword>
<accession>A0A941GPX2</accession>